<proteinExistence type="predicted"/>
<sequence length="411" mass="46888">MHYHSPAESDYDEPQLERVDTPTSEESGLGRVNTPSDDLEFGEDETLPIFGQLPLDLVRIILEDVARESRYLAMWMCHSNQTLQQWIEPIVYHTIDAASSDHPQTLALLDTLQSRPDSFFHKHVKVLRLGMHLSAQHLALLASKCLGIHSLECLYTLPLEADPIHAEKDLDEYFTTLLAGVMKPSKVIIDADEHRISCKNFTLHAPLFQDITHLELLCLDKSKSIGPELRALRRLLRLKVQVWFRHSRVLDVETYKQCVDRVLTFCPPTVQTCVFFCAELPLQSFPLQAPIAQMARGEYDHRLVLGSLGKLPFGDEFRAIRGHWCLSSTFGEDVWEEAERIIRSRTPPFHGSGIFRSPCGTTQDLLDSCPRLWEYNCEGIRKKDILLLEKVDTRLLSALQPFEKSLCTITS</sequence>
<evidence type="ECO:0000313" key="2">
    <source>
        <dbReference type="Proteomes" id="UP000308600"/>
    </source>
</evidence>
<gene>
    <name evidence="1" type="ORF">BDN72DRAFT_848468</name>
</gene>
<evidence type="ECO:0000313" key="1">
    <source>
        <dbReference type="EMBL" id="TFK62623.1"/>
    </source>
</evidence>
<reference evidence="1 2" key="1">
    <citation type="journal article" date="2019" name="Nat. Ecol. Evol.">
        <title>Megaphylogeny resolves global patterns of mushroom evolution.</title>
        <authorList>
            <person name="Varga T."/>
            <person name="Krizsan K."/>
            <person name="Foldi C."/>
            <person name="Dima B."/>
            <person name="Sanchez-Garcia M."/>
            <person name="Sanchez-Ramirez S."/>
            <person name="Szollosi G.J."/>
            <person name="Szarkandi J.G."/>
            <person name="Papp V."/>
            <person name="Albert L."/>
            <person name="Andreopoulos W."/>
            <person name="Angelini C."/>
            <person name="Antonin V."/>
            <person name="Barry K.W."/>
            <person name="Bougher N.L."/>
            <person name="Buchanan P."/>
            <person name="Buyck B."/>
            <person name="Bense V."/>
            <person name="Catcheside P."/>
            <person name="Chovatia M."/>
            <person name="Cooper J."/>
            <person name="Damon W."/>
            <person name="Desjardin D."/>
            <person name="Finy P."/>
            <person name="Geml J."/>
            <person name="Haridas S."/>
            <person name="Hughes K."/>
            <person name="Justo A."/>
            <person name="Karasinski D."/>
            <person name="Kautmanova I."/>
            <person name="Kiss B."/>
            <person name="Kocsube S."/>
            <person name="Kotiranta H."/>
            <person name="LaButti K.M."/>
            <person name="Lechner B.E."/>
            <person name="Liimatainen K."/>
            <person name="Lipzen A."/>
            <person name="Lukacs Z."/>
            <person name="Mihaltcheva S."/>
            <person name="Morgado L.N."/>
            <person name="Niskanen T."/>
            <person name="Noordeloos M.E."/>
            <person name="Ohm R.A."/>
            <person name="Ortiz-Santana B."/>
            <person name="Ovrebo C."/>
            <person name="Racz N."/>
            <person name="Riley R."/>
            <person name="Savchenko A."/>
            <person name="Shiryaev A."/>
            <person name="Soop K."/>
            <person name="Spirin V."/>
            <person name="Szebenyi C."/>
            <person name="Tomsovsky M."/>
            <person name="Tulloss R.E."/>
            <person name="Uehling J."/>
            <person name="Grigoriev I.V."/>
            <person name="Vagvolgyi C."/>
            <person name="Papp T."/>
            <person name="Martin F.M."/>
            <person name="Miettinen O."/>
            <person name="Hibbett D.S."/>
            <person name="Nagy L.G."/>
        </authorList>
    </citation>
    <scope>NUCLEOTIDE SEQUENCE [LARGE SCALE GENOMIC DNA]</scope>
    <source>
        <strain evidence="1 2">NL-1719</strain>
    </source>
</reference>
<organism evidence="1 2">
    <name type="scientific">Pluteus cervinus</name>
    <dbReference type="NCBI Taxonomy" id="181527"/>
    <lineage>
        <taxon>Eukaryota</taxon>
        <taxon>Fungi</taxon>
        <taxon>Dikarya</taxon>
        <taxon>Basidiomycota</taxon>
        <taxon>Agaricomycotina</taxon>
        <taxon>Agaricomycetes</taxon>
        <taxon>Agaricomycetidae</taxon>
        <taxon>Agaricales</taxon>
        <taxon>Pluteineae</taxon>
        <taxon>Pluteaceae</taxon>
        <taxon>Pluteus</taxon>
    </lineage>
</organism>
<keyword evidence="2" id="KW-1185">Reference proteome</keyword>
<dbReference type="EMBL" id="ML208570">
    <property type="protein sequence ID" value="TFK62623.1"/>
    <property type="molecule type" value="Genomic_DNA"/>
</dbReference>
<accession>A0ACD3AAD5</accession>
<dbReference type="Proteomes" id="UP000308600">
    <property type="component" value="Unassembled WGS sequence"/>
</dbReference>
<protein>
    <submittedName>
        <fullName evidence="1">Uncharacterized protein</fullName>
    </submittedName>
</protein>
<name>A0ACD3AAD5_9AGAR</name>